<evidence type="ECO:0000313" key="3">
    <source>
        <dbReference type="Proteomes" id="UP000095229"/>
    </source>
</evidence>
<dbReference type="RefSeq" id="WP_058517997.1">
    <property type="nucleotide sequence ID" value="NZ_CAAAIE010000008.1"/>
</dbReference>
<evidence type="ECO:0000313" key="2">
    <source>
        <dbReference type="EMBL" id="OEH47329.1"/>
    </source>
</evidence>
<comment type="caution">
    <text evidence="2">The sequence shown here is derived from an EMBL/GenBank/DDBJ whole genome shotgun (WGS) entry which is preliminary data.</text>
</comment>
<accession>A0A1E5JS27</accession>
<dbReference type="STRING" id="45071.Lpar_2209"/>
<gene>
    <name evidence="2" type="ORF">lpari_01642</name>
</gene>
<dbReference type="EMBL" id="LSOG01000050">
    <property type="protein sequence ID" value="OEH47329.1"/>
    <property type="molecule type" value="Genomic_DNA"/>
</dbReference>
<feature type="compositionally biased region" description="Polar residues" evidence="1">
    <location>
        <begin position="13"/>
        <end position="23"/>
    </location>
</feature>
<dbReference type="OrthoDB" id="9945306at2"/>
<reference evidence="2 3" key="1">
    <citation type="submission" date="2016-02" db="EMBL/GenBank/DDBJ databases">
        <title>Secondary metabolites in Legionella.</title>
        <authorList>
            <person name="Tobias N.J."/>
            <person name="Bode H.B."/>
        </authorList>
    </citation>
    <scope>NUCLEOTIDE SEQUENCE [LARGE SCALE GENOMIC DNA]</scope>
    <source>
        <strain evidence="2 3">DSM 19216</strain>
    </source>
</reference>
<protein>
    <submittedName>
        <fullName evidence="2">Uncharacterized protein</fullName>
    </submittedName>
</protein>
<keyword evidence="3" id="KW-1185">Reference proteome</keyword>
<dbReference type="AlphaFoldDB" id="A0A1E5JS27"/>
<name>A0A1E5JS27_9GAMM</name>
<organism evidence="2 3">
    <name type="scientific">Legionella parisiensis</name>
    <dbReference type="NCBI Taxonomy" id="45071"/>
    <lineage>
        <taxon>Bacteria</taxon>
        <taxon>Pseudomonadati</taxon>
        <taxon>Pseudomonadota</taxon>
        <taxon>Gammaproteobacteria</taxon>
        <taxon>Legionellales</taxon>
        <taxon>Legionellaceae</taxon>
        <taxon>Legionella</taxon>
    </lineage>
</organism>
<evidence type="ECO:0000256" key="1">
    <source>
        <dbReference type="SAM" id="MobiDB-lite"/>
    </source>
</evidence>
<dbReference type="PATRIC" id="fig|45071.6.peg.2372"/>
<feature type="region of interest" description="Disordered" evidence="1">
    <location>
        <begin position="1"/>
        <end position="23"/>
    </location>
</feature>
<feature type="region of interest" description="Disordered" evidence="1">
    <location>
        <begin position="49"/>
        <end position="70"/>
    </location>
</feature>
<proteinExistence type="predicted"/>
<dbReference type="Proteomes" id="UP000095229">
    <property type="component" value="Unassembled WGS sequence"/>
</dbReference>
<sequence length="94" mass="10348">MFNKAQKIGKKLSSAQDIHSSNPEENLIAKIKADKNQYELTDVGVPLTSHGFLSPKSSRNPSKEKDLQLPYTGKLATILEDSSEEESSNSELTL</sequence>